<dbReference type="EC" id="2.3.1.-" evidence="1"/>
<sequence>MLVRRGPRVSDEEAGVVAIRLLTGRSGERSSRMRSARRPGRTTRSGSWVKRAAIGVAAAMLVPMGVSIAGPAAPASAAFNPAGFDFWVDSGMGPIKSRIFRAKDGNTNRVVYALDGLRAPETLSGWEIDTNVAQLLTDWNINVVMPVGGMSSFYADWNAPSSFAGIPPGTGSSSGSGALNALAAGPGKSYRYQWETFLTQNLRWALRDRLGFNPNRNGVFGLSMGGSAALTLAAYHPDQFSFAGSYSGYLNISAPGMREAIRLAMLDAGGYNVDSMAPPWGPQWLRMDPFVFAPLLRDNNTRLWVSAGSGLPGPADGPTAGTVNGMALEALALANTRAFQLRMATLGANNVVYSFPNVGIHAWSYWAEEVARMTPDLSAHIG</sequence>
<dbReference type="Pfam" id="PF00756">
    <property type="entry name" value="Esterase"/>
    <property type="match status" value="1"/>
</dbReference>
<dbReference type="SUPFAM" id="SSF53474">
    <property type="entry name" value="alpha/beta-Hydrolases"/>
    <property type="match status" value="1"/>
</dbReference>
<name>A0A4U8W423_9NOCA</name>
<accession>A0A4U8W423</accession>
<dbReference type="InterPro" id="IPR029058">
    <property type="entry name" value="AB_hydrolase_fold"/>
</dbReference>
<evidence type="ECO:0000313" key="2">
    <source>
        <dbReference type="Proteomes" id="UP000290439"/>
    </source>
</evidence>
<dbReference type="PANTHER" id="PTHR48098:SF1">
    <property type="entry name" value="DIACYLGLYCEROL ACYLTRANSFERASE_MYCOLYLTRANSFERASE AG85A"/>
    <property type="match status" value="1"/>
</dbReference>
<dbReference type="EMBL" id="LR215973">
    <property type="protein sequence ID" value="VFB00663.1"/>
    <property type="molecule type" value="Genomic_DNA"/>
</dbReference>
<dbReference type="InterPro" id="IPR050583">
    <property type="entry name" value="Mycobacterial_A85_antigen"/>
</dbReference>
<keyword evidence="1" id="KW-0012">Acyltransferase</keyword>
<dbReference type="Gene3D" id="3.40.50.1820">
    <property type="entry name" value="alpha/beta hydrolase"/>
    <property type="match status" value="1"/>
</dbReference>
<gene>
    <name evidence="1" type="primary">fbpC_4</name>
    <name evidence="1" type="ORF">NCTC10797_04464</name>
</gene>
<keyword evidence="1" id="KW-0808">Transferase</keyword>
<protein>
    <submittedName>
        <fullName evidence="1">Mycolyl transferase 85C</fullName>
        <ecNumber evidence="1">2.3.1.-</ecNumber>
    </submittedName>
</protein>
<evidence type="ECO:0000313" key="1">
    <source>
        <dbReference type="EMBL" id="VFB00663.1"/>
    </source>
</evidence>
<dbReference type="GO" id="GO:0016747">
    <property type="term" value="F:acyltransferase activity, transferring groups other than amino-acyl groups"/>
    <property type="evidence" value="ECO:0007669"/>
    <property type="project" value="TreeGrafter"/>
</dbReference>
<proteinExistence type="predicted"/>
<dbReference type="PANTHER" id="PTHR48098">
    <property type="entry name" value="ENTEROCHELIN ESTERASE-RELATED"/>
    <property type="match status" value="1"/>
</dbReference>
<dbReference type="AlphaFoldDB" id="A0A4U8W423"/>
<organism evidence="1 2">
    <name type="scientific">Nocardia cyriacigeorgica</name>
    <dbReference type="NCBI Taxonomy" id="135487"/>
    <lineage>
        <taxon>Bacteria</taxon>
        <taxon>Bacillati</taxon>
        <taxon>Actinomycetota</taxon>
        <taxon>Actinomycetes</taxon>
        <taxon>Mycobacteriales</taxon>
        <taxon>Nocardiaceae</taxon>
        <taxon>Nocardia</taxon>
    </lineage>
</organism>
<dbReference type="InterPro" id="IPR000801">
    <property type="entry name" value="Esterase-like"/>
</dbReference>
<dbReference type="Proteomes" id="UP000290439">
    <property type="component" value="Chromosome"/>
</dbReference>
<reference evidence="1 2" key="1">
    <citation type="submission" date="2019-02" db="EMBL/GenBank/DDBJ databases">
        <authorList>
            <consortium name="Pathogen Informatics"/>
        </authorList>
    </citation>
    <scope>NUCLEOTIDE SEQUENCE [LARGE SCALE GENOMIC DNA]</scope>
    <source>
        <strain evidence="1 2">3012STDY6756504</strain>
    </source>
</reference>